<dbReference type="Proteomes" id="UP000198867">
    <property type="component" value="Unassembled WGS sequence"/>
</dbReference>
<sequence length="93" mass="10111">MLGANGILMDAFYTDVRSDLAAWRESRGLPADPMAAYAASGCQRRIAEERVGGQQAGWGARRLERGEALARVFQPYAGEKSPAQGRNTRAMPQ</sequence>
<evidence type="ECO:0000313" key="1">
    <source>
        <dbReference type="EMBL" id="SFN40372.1"/>
    </source>
</evidence>
<proteinExistence type="predicted"/>
<accession>A0A1I4YQT5</accession>
<name>A0A1I4YQT5_9MICO</name>
<dbReference type="STRING" id="995034.SAMN05216219_0442"/>
<reference evidence="2" key="1">
    <citation type="submission" date="2016-10" db="EMBL/GenBank/DDBJ databases">
        <authorList>
            <person name="Varghese N."/>
            <person name="Submissions S."/>
        </authorList>
    </citation>
    <scope>NUCLEOTIDE SEQUENCE [LARGE SCALE GENOMIC DNA]</scope>
    <source>
        <strain evidence="2">CGMCC 1.11101</strain>
    </source>
</reference>
<evidence type="ECO:0000313" key="2">
    <source>
        <dbReference type="Proteomes" id="UP000198867"/>
    </source>
</evidence>
<dbReference type="EMBL" id="FOVM01000001">
    <property type="protein sequence ID" value="SFN40372.1"/>
    <property type="molecule type" value="Genomic_DNA"/>
</dbReference>
<dbReference type="AlphaFoldDB" id="A0A1I4YQT5"/>
<gene>
    <name evidence="1" type="ORF">SAMN05216219_0442</name>
</gene>
<organism evidence="1 2">
    <name type="scientific">Mycetocola miduiensis</name>
    <dbReference type="NCBI Taxonomy" id="995034"/>
    <lineage>
        <taxon>Bacteria</taxon>
        <taxon>Bacillati</taxon>
        <taxon>Actinomycetota</taxon>
        <taxon>Actinomycetes</taxon>
        <taxon>Micrococcales</taxon>
        <taxon>Microbacteriaceae</taxon>
        <taxon>Mycetocola</taxon>
    </lineage>
</organism>
<keyword evidence="2" id="KW-1185">Reference proteome</keyword>
<protein>
    <submittedName>
        <fullName evidence="1">Uncharacterized protein</fullName>
    </submittedName>
</protein>
<dbReference type="Gene3D" id="3.20.20.150">
    <property type="entry name" value="Divalent-metal-dependent TIM barrel enzymes"/>
    <property type="match status" value="1"/>
</dbReference>